<dbReference type="SUPFAM" id="SSF53850">
    <property type="entry name" value="Periplasmic binding protein-like II"/>
    <property type="match status" value="1"/>
</dbReference>
<accession>A0A427N6Y2</accession>
<evidence type="ECO:0000259" key="4">
    <source>
        <dbReference type="Pfam" id="PF00496"/>
    </source>
</evidence>
<dbReference type="RefSeq" id="WP_125842794.1">
    <property type="nucleotide sequence ID" value="NZ_JACHXH010000002.1"/>
</dbReference>
<dbReference type="Proteomes" id="UP000518315">
    <property type="component" value="Unassembled WGS sequence"/>
</dbReference>
<feature type="signal peptide" evidence="3">
    <location>
        <begin position="1"/>
        <end position="26"/>
    </location>
</feature>
<reference evidence="5 8" key="2">
    <citation type="submission" date="2020-08" db="EMBL/GenBank/DDBJ databases">
        <title>Genomic Encyclopedia of Type Strains, Phase III (KMG-III): the genomes of soil and plant-associated and newly described type strains.</title>
        <authorList>
            <person name="Whitman W."/>
        </authorList>
    </citation>
    <scope>NUCLEOTIDE SEQUENCE [LARGE SCALE GENOMIC DNA]</scope>
    <source>
        <strain evidence="5 8">CECT 4113</strain>
    </source>
</reference>
<comment type="caution">
    <text evidence="6">The sequence shown here is derived from an EMBL/GenBank/DDBJ whole genome shotgun (WGS) entry which is preliminary data.</text>
</comment>
<dbReference type="Gene3D" id="3.10.105.10">
    <property type="entry name" value="Dipeptide-binding Protein, Domain 3"/>
    <property type="match status" value="1"/>
</dbReference>
<sequence length="528" mass="56989">MNRLSGLSSAIALAAMMATTAIPAFATPAEAATLSGGFDVGPSGFQGNFNPLAATAGFTWLSVYFEPLVTYDEKLQKVVGLLASSYEVSPDQLTYTFKLADAEWHDGKPFTAKDAKFTIGLAQNAKTGSVFAARLNAISSVEAKDDKTLVIKLSAPSANLMDAMTKVMMLPEHALSQIPAEQLAKNSWWSTSPIGTGPFKFTKYVTDQYVELAANPDYRGGKPALEKVINRYFANPAAAIAALRAGEIQFTYVDSNDLTAFKDSKDFRAIEGNSFVVNYLGFNHDSPIWKDLRVRQAVMYAINRDAIIQSLYGGAAKPANCAYVADQVVPKGIETYAYDPEKAKQLLKEAGWDQINGNKPITLLTYYTTPLAGNVMAAIQAMLAQVGINVTPRAVDAPTYNSIVLNASPDVAQFQKVYAGLQNGPDPGSINVGLNEKQIPPAGPNVARVRMPELTKALDAALGETDGAKRDTRYQDVCKVMNSQLPWGTLWVANRYGIASTKLKDFTWTPAPGGGPYQAHPEKWAIAE</sequence>
<dbReference type="InterPro" id="IPR039424">
    <property type="entry name" value="SBP_5"/>
</dbReference>
<comment type="similarity">
    <text evidence="2">Belongs to the bacterial solute-binding protein 5 family.</text>
</comment>
<keyword evidence="8" id="KW-1185">Reference proteome</keyword>
<gene>
    <name evidence="6" type="ORF">EFD55_02865</name>
    <name evidence="5" type="ORF">FHS26_000868</name>
</gene>
<reference evidence="6 7" key="1">
    <citation type="submission" date="2018-11" db="EMBL/GenBank/DDBJ databases">
        <authorList>
            <person name="Huo Y."/>
        </authorList>
    </citation>
    <scope>NUCLEOTIDE SEQUENCE [LARGE SCALE GENOMIC DNA]</scope>
    <source>
        <strain evidence="6 7">DSM 30132</strain>
    </source>
</reference>
<organism evidence="6 7">
    <name type="scientific">Rhizobium pisi</name>
    <dbReference type="NCBI Taxonomy" id="574561"/>
    <lineage>
        <taxon>Bacteria</taxon>
        <taxon>Pseudomonadati</taxon>
        <taxon>Pseudomonadota</taxon>
        <taxon>Alphaproteobacteria</taxon>
        <taxon>Hyphomicrobiales</taxon>
        <taxon>Rhizobiaceae</taxon>
        <taxon>Rhizobium/Agrobacterium group</taxon>
        <taxon>Rhizobium</taxon>
    </lineage>
</organism>
<proteinExistence type="inferred from homology"/>
<dbReference type="Pfam" id="PF00496">
    <property type="entry name" value="SBP_bac_5"/>
    <property type="match status" value="1"/>
</dbReference>
<evidence type="ECO:0000313" key="6">
    <source>
        <dbReference type="EMBL" id="RSB85850.1"/>
    </source>
</evidence>
<dbReference type="Gene3D" id="3.90.76.10">
    <property type="entry name" value="Dipeptide-binding Protein, Domain 1"/>
    <property type="match status" value="1"/>
</dbReference>
<dbReference type="GO" id="GO:0043190">
    <property type="term" value="C:ATP-binding cassette (ABC) transporter complex"/>
    <property type="evidence" value="ECO:0007669"/>
    <property type="project" value="InterPro"/>
</dbReference>
<dbReference type="Gene3D" id="3.40.190.10">
    <property type="entry name" value="Periplasmic binding protein-like II"/>
    <property type="match status" value="1"/>
</dbReference>
<evidence type="ECO:0000313" key="5">
    <source>
        <dbReference type="EMBL" id="MBB3133165.1"/>
    </source>
</evidence>
<dbReference type="EMBL" id="RJJT01000002">
    <property type="protein sequence ID" value="RSB85850.1"/>
    <property type="molecule type" value="Genomic_DNA"/>
</dbReference>
<evidence type="ECO:0000256" key="2">
    <source>
        <dbReference type="ARBA" id="ARBA00005695"/>
    </source>
</evidence>
<feature type="domain" description="Solute-binding protein family 5" evidence="4">
    <location>
        <begin position="77"/>
        <end position="414"/>
    </location>
</feature>
<evidence type="ECO:0000313" key="8">
    <source>
        <dbReference type="Proteomes" id="UP000518315"/>
    </source>
</evidence>
<dbReference type="CDD" id="cd00995">
    <property type="entry name" value="PBP2_NikA_DppA_OppA_like"/>
    <property type="match status" value="1"/>
</dbReference>
<dbReference type="GO" id="GO:0015833">
    <property type="term" value="P:peptide transport"/>
    <property type="evidence" value="ECO:0007669"/>
    <property type="project" value="TreeGrafter"/>
</dbReference>
<dbReference type="GO" id="GO:0030288">
    <property type="term" value="C:outer membrane-bounded periplasmic space"/>
    <property type="evidence" value="ECO:0007669"/>
    <property type="project" value="UniProtKB-ARBA"/>
</dbReference>
<name>A0A427N6Y2_9HYPH</name>
<dbReference type="InterPro" id="IPR000914">
    <property type="entry name" value="SBP_5_dom"/>
</dbReference>
<dbReference type="Proteomes" id="UP000277279">
    <property type="component" value="Unassembled WGS sequence"/>
</dbReference>
<dbReference type="OrthoDB" id="9803988at2"/>
<dbReference type="AlphaFoldDB" id="A0A427N6Y2"/>
<evidence type="ECO:0000256" key="1">
    <source>
        <dbReference type="ARBA" id="ARBA00004418"/>
    </source>
</evidence>
<dbReference type="InterPro" id="IPR030678">
    <property type="entry name" value="Peptide/Ni-bd"/>
</dbReference>
<evidence type="ECO:0000256" key="3">
    <source>
        <dbReference type="SAM" id="SignalP"/>
    </source>
</evidence>
<dbReference type="GO" id="GO:1904680">
    <property type="term" value="F:peptide transmembrane transporter activity"/>
    <property type="evidence" value="ECO:0007669"/>
    <property type="project" value="TreeGrafter"/>
</dbReference>
<dbReference type="EMBL" id="JACHXH010000002">
    <property type="protein sequence ID" value="MBB3133165.1"/>
    <property type="molecule type" value="Genomic_DNA"/>
</dbReference>
<comment type="subcellular location">
    <subcellularLocation>
        <location evidence="1">Periplasm</location>
    </subcellularLocation>
</comment>
<dbReference type="PANTHER" id="PTHR30290">
    <property type="entry name" value="PERIPLASMIC BINDING COMPONENT OF ABC TRANSPORTER"/>
    <property type="match status" value="1"/>
</dbReference>
<dbReference type="PIRSF" id="PIRSF002741">
    <property type="entry name" value="MppA"/>
    <property type="match status" value="1"/>
</dbReference>
<evidence type="ECO:0000313" key="7">
    <source>
        <dbReference type="Proteomes" id="UP000277279"/>
    </source>
</evidence>
<keyword evidence="3" id="KW-0732">Signal</keyword>
<protein>
    <submittedName>
        <fullName evidence="6">ABC transporter substrate-binding protein</fullName>
    </submittedName>
    <submittedName>
        <fullName evidence="5">Peptide/nickel transport system substrate-binding protein</fullName>
    </submittedName>
</protein>
<feature type="chain" id="PRO_5044603536" evidence="3">
    <location>
        <begin position="27"/>
        <end position="528"/>
    </location>
</feature>